<feature type="short sequence motif" description="GXGXXG" evidence="4">
    <location>
        <begin position="11"/>
        <end position="16"/>
    </location>
</feature>
<comment type="caution">
    <text evidence="6">The sequence shown here is derived from an EMBL/GenBank/DDBJ whole genome shotgun (WGS) entry which is preliminary data.</text>
</comment>
<protein>
    <submittedName>
        <fullName evidence="6">Patatin-like phospholipase family protein</fullName>
    </submittedName>
</protein>
<dbReference type="SUPFAM" id="SSF52151">
    <property type="entry name" value="FabD/lysophospholipase-like"/>
    <property type="match status" value="1"/>
</dbReference>
<dbReference type="EMBL" id="JBHMCG010000203">
    <property type="protein sequence ID" value="MFB9578946.1"/>
    <property type="molecule type" value="Genomic_DNA"/>
</dbReference>
<organism evidence="6 7">
    <name type="scientific">Streptomyces yanii</name>
    <dbReference type="NCBI Taxonomy" id="78510"/>
    <lineage>
        <taxon>Bacteria</taxon>
        <taxon>Bacillati</taxon>
        <taxon>Actinomycetota</taxon>
        <taxon>Actinomycetes</taxon>
        <taxon>Kitasatosporales</taxon>
        <taxon>Streptomycetaceae</taxon>
        <taxon>Streptomyces</taxon>
    </lineage>
</organism>
<evidence type="ECO:0000313" key="7">
    <source>
        <dbReference type="Proteomes" id="UP001589710"/>
    </source>
</evidence>
<proteinExistence type="predicted"/>
<reference evidence="6 7" key="1">
    <citation type="submission" date="2024-09" db="EMBL/GenBank/DDBJ databases">
        <authorList>
            <person name="Sun Q."/>
            <person name="Mori K."/>
        </authorList>
    </citation>
    <scope>NUCLEOTIDE SEQUENCE [LARGE SCALE GENOMIC DNA]</scope>
    <source>
        <strain evidence="6 7">JCM 3331</strain>
    </source>
</reference>
<evidence type="ECO:0000313" key="6">
    <source>
        <dbReference type="EMBL" id="MFB9578946.1"/>
    </source>
</evidence>
<feature type="active site" description="Nucleophile" evidence="4">
    <location>
        <position position="43"/>
    </location>
</feature>
<evidence type="ECO:0000259" key="5">
    <source>
        <dbReference type="PROSITE" id="PS51635"/>
    </source>
</evidence>
<feature type="domain" description="PNPLA" evidence="5">
    <location>
        <begin position="7"/>
        <end position="200"/>
    </location>
</feature>
<evidence type="ECO:0000256" key="4">
    <source>
        <dbReference type="PROSITE-ProRule" id="PRU01161"/>
    </source>
</evidence>
<dbReference type="InterPro" id="IPR050301">
    <property type="entry name" value="NTE"/>
</dbReference>
<dbReference type="InterPro" id="IPR016035">
    <property type="entry name" value="Acyl_Trfase/lysoPLipase"/>
</dbReference>
<keyword evidence="2 4" id="KW-0442">Lipid degradation</keyword>
<feature type="short sequence motif" description="GXSXG" evidence="4">
    <location>
        <begin position="41"/>
        <end position="45"/>
    </location>
</feature>
<dbReference type="InterPro" id="IPR002641">
    <property type="entry name" value="PNPLA_dom"/>
</dbReference>
<evidence type="ECO:0000256" key="3">
    <source>
        <dbReference type="ARBA" id="ARBA00023098"/>
    </source>
</evidence>
<sequence>MADIALVLGAGGGTGGAWETGILHGLAEAGVDLSTADLVIGSSAGALVGAQLASGLIGLPELYARQLADPQGEVGGKLGTATLMRYARAVLTSRTPEAYGQKLARMARETRTALTAAERQELIAGRLPSPDWPERQLRITAVHADTGELHIFDKDSGIPLAGAVTASCAVPAVWPVATIDGQGWIDGGVYSPANAHLAAGYERVVVIAPTVSGNKVIISPRSQATDLEAKGARVAVITPDAAAKKALGRNSLDPSRRAAAARAGLAQSAAHTEAVAAVVGS</sequence>
<dbReference type="Gene3D" id="3.40.1090.10">
    <property type="entry name" value="Cytosolic phospholipase A2 catalytic domain"/>
    <property type="match status" value="2"/>
</dbReference>
<feature type="active site" description="Proton acceptor" evidence="4">
    <location>
        <position position="186"/>
    </location>
</feature>
<keyword evidence="1 4" id="KW-0378">Hydrolase</keyword>
<dbReference type="RefSeq" id="WP_345511818.1">
    <property type="nucleotide sequence ID" value="NZ_BAAAXD010000012.1"/>
</dbReference>
<dbReference type="PANTHER" id="PTHR14226:SF57">
    <property type="entry name" value="BLR7027 PROTEIN"/>
    <property type="match status" value="1"/>
</dbReference>
<keyword evidence="7" id="KW-1185">Reference proteome</keyword>
<evidence type="ECO:0000256" key="1">
    <source>
        <dbReference type="ARBA" id="ARBA00022801"/>
    </source>
</evidence>
<evidence type="ECO:0000256" key="2">
    <source>
        <dbReference type="ARBA" id="ARBA00022963"/>
    </source>
</evidence>
<name>A0ABV5RNR4_9ACTN</name>
<dbReference type="Proteomes" id="UP001589710">
    <property type="component" value="Unassembled WGS sequence"/>
</dbReference>
<accession>A0ABV5RNR4</accession>
<dbReference type="PROSITE" id="PS51635">
    <property type="entry name" value="PNPLA"/>
    <property type="match status" value="1"/>
</dbReference>
<dbReference type="Pfam" id="PF01734">
    <property type="entry name" value="Patatin"/>
    <property type="match status" value="1"/>
</dbReference>
<feature type="short sequence motif" description="DGA/G" evidence="4">
    <location>
        <begin position="186"/>
        <end position="188"/>
    </location>
</feature>
<keyword evidence="3 4" id="KW-0443">Lipid metabolism</keyword>
<gene>
    <name evidence="6" type="ORF">ACFFTL_43550</name>
</gene>
<dbReference type="PANTHER" id="PTHR14226">
    <property type="entry name" value="NEUROPATHY TARGET ESTERASE/SWISS CHEESE D.MELANOGASTER"/>
    <property type="match status" value="1"/>
</dbReference>